<comment type="caution">
    <text evidence="1">The sequence shown here is derived from an EMBL/GenBank/DDBJ whole genome shotgun (WGS) entry which is preliminary data.</text>
</comment>
<evidence type="ECO:0000313" key="1">
    <source>
        <dbReference type="EMBL" id="PTD97357.1"/>
    </source>
</evidence>
<dbReference type="EMBL" id="PZKC01000003">
    <property type="protein sequence ID" value="PTD97357.1"/>
    <property type="molecule type" value="Genomic_DNA"/>
</dbReference>
<evidence type="ECO:0008006" key="3">
    <source>
        <dbReference type="Google" id="ProtNLM"/>
    </source>
</evidence>
<dbReference type="Proteomes" id="UP000241193">
    <property type="component" value="Unassembled WGS sequence"/>
</dbReference>
<accession>A0A2T4IHX0</accession>
<gene>
    <name evidence="1" type="ORF">C8261_04960</name>
</gene>
<dbReference type="Pfam" id="PF05711">
    <property type="entry name" value="TylF"/>
    <property type="match status" value="1"/>
</dbReference>
<dbReference type="AlphaFoldDB" id="A0A2T4IHX0"/>
<dbReference type="OrthoDB" id="9799872at2"/>
<reference evidence="1 2" key="1">
    <citation type="submission" date="2018-03" db="EMBL/GenBank/DDBJ databases">
        <authorList>
            <person name="Keele B.F."/>
        </authorList>
    </citation>
    <scope>NUCLEOTIDE SEQUENCE [LARGE SCALE GENOMIC DNA]</scope>
    <source>
        <strain evidence="1 2">D20</strain>
    </source>
</reference>
<dbReference type="Gene3D" id="3.40.50.150">
    <property type="entry name" value="Vaccinia Virus protein VP39"/>
    <property type="match status" value="1"/>
</dbReference>
<proteinExistence type="predicted"/>
<name>A0A2T4IHX0_9RHOO</name>
<dbReference type="InterPro" id="IPR008884">
    <property type="entry name" value="TylF_MeTrfase"/>
</dbReference>
<evidence type="ECO:0000313" key="2">
    <source>
        <dbReference type="Proteomes" id="UP000241193"/>
    </source>
</evidence>
<sequence length="254" mass="29201">MAQKFEQDDQVNFFVPVFWGTKEPELFADLMRVAAKMTGAYHFADNMFVFQRNNSMVRDVPFMDAWQQNIVSSSDEAILWRRYILAMAGYHCSHLDGDFVECGAYEGVGAKTVLDYLGGPEFPKTFWLYDLFEHKADSVNHPMPSHGPQLHQQVVERFAGYPNVRIFKGYLPEVLEQGAPERIAYLHIDLNQAPAEIATLEALFDRVVPGGMIILDDYEMYFYRAQKAAEDNWFGQRGYKVFPLPTSQGFVIKR</sequence>
<dbReference type="InterPro" id="IPR029063">
    <property type="entry name" value="SAM-dependent_MTases_sf"/>
</dbReference>
<keyword evidence="2" id="KW-1185">Reference proteome</keyword>
<protein>
    <recommendedName>
        <fullName evidence="3">Methyltransferase</fullName>
    </recommendedName>
</protein>
<reference evidence="1 2" key="2">
    <citation type="submission" date="2018-04" db="EMBL/GenBank/DDBJ databases">
        <title>Thauera lacus sp. nov., isolated from an saline lake in Inner Mongolia, China.</title>
        <authorList>
            <person name="Liang Q.-Y."/>
        </authorList>
    </citation>
    <scope>NUCLEOTIDE SEQUENCE [LARGE SCALE GENOMIC DNA]</scope>
    <source>
        <strain evidence="1 2">D20</strain>
    </source>
</reference>
<dbReference type="RefSeq" id="WP_107492557.1">
    <property type="nucleotide sequence ID" value="NZ_PZKC01000003.1"/>
</dbReference>
<organism evidence="1 2">
    <name type="scientific">Pseudothauera lacus</name>
    <dbReference type="NCBI Taxonomy" id="2136175"/>
    <lineage>
        <taxon>Bacteria</taxon>
        <taxon>Pseudomonadati</taxon>
        <taxon>Pseudomonadota</taxon>
        <taxon>Betaproteobacteria</taxon>
        <taxon>Rhodocyclales</taxon>
        <taxon>Zoogloeaceae</taxon>
        <taxon>Pseudothauera</taxon>
    </lineage>
</organism>